<comment type="caution">
    <text evidence="2">The sequence shown here is derived from an EMBL/GenBank/DDBJ whole genome shotgun (WGS) entry which is preliminary data.</text>
</comment>
<feature type="transmembrane region" description="Helical" evidence="1">
    <location>
        <begin position="80"/>
        <end position="102"/>
    </location>
</feature>
<keyword evidence="3" id="KW-1185">Reference proteome</keyword>
<dbReference type="GO" id="GO:0071555">
    <property type="term" value="P:cell wall organization"/>
    <property type="evidence" value="ECO:0007669"/>
    <property type="project" value="UniProtKB-KW"/>
</dbReference>
<comment type="similarity">
    <text evidence="1">Belongs to the Amj family.</text>
</comment>
<evidence type="ECO:0000256" key="1">
    <source>
        <dbReference type="HAMAP-Rule" id="MF_02077"/>
    </source>
</evidence>
<dbReference type="GO" id="GO:0005886">
    <property type="term" value="C:plasma membrane"/>
    <property type="evidence" value="ECO:0007669"/>
    <property type="project" value="UniProtKB-SubCell"/>
</dbReference>
<dbReference type="Proteomes" id="UP000717624">
    <property type="component" value="Unassembled WGS sequence"/>
</dbReference>
<comment type="subcellular location">
    <subcellularLocation>
        <location evidence="1">Cell membrane</location>
        <topology evidence="1">Multi-pass membrane protein</topology>
    </subcellularLocation>
</comment>
<feature type="transmembrane region" description="Helical" evidence="1">
    <location>
        <begin position="156"/>
        <end position="177"/>
    </location>
</feature>
<dbReference type="InterPro" id="IPR021260">
    <property type="entry name" value="Amj"/>
</dbReference>
<feature type="transmembrane region" description="Helical" evidence="1">
    <location>
        <begin position="197"/>
        <end position="215"/>
    </location>
</feature>
<comment type="caution">
    <text evidence="1">Lacks conserved residue(s) required for the propagation of feature annotation.</text>
</comment>
<keyword evidence="1" id="KW-0961">Cell wall biogenesis/degradation</keyword>
<comment type="pathway">
    <text evidence="1">Cell wall biogenesis; peptidoglycan biosynthesis.</text>
</comment>
<keyword evidence="1" id="KW-1133">Transmembrane helix</keyword>
<protein>
    <recommendedName>
        <fullName evidence="1">Lipid II flippase Amj</fullName>
    </recommendedName>
</protein>
<keyword evidence="1" id="KW-0813">Transport</keyword>
<organism evidence="2 3">
    <name type="scientific">Brevibacillus fulvus</name>
    <dbReference type="NCBI Taxonomy" id="1125967"/>
    <lineage>
        <taxon>Bacteria</taxon>
        <taxon>Bacillati</taxon>
        <taxon>Bacillota</taxon>
        <taxon>Bacilli</taxon>
        <taxon>Bacillales</taxon>
        <taxon>Paenibacillaceae</taxon>
        <taxon>Brevibacillus</taxon>
    </lineage>
</organism>
<keyword evidence="1" id="KW-0133">Cell shape</keyword>
<keyword evidence="1" id="KW-0573">Peptidoglycan synthesis</keyword>
<name>A0A938XU91_9BACL</name>
<dbReference type="AlphaFoldDB" id="A0A938XU91"/>
<keyword evidence="1" id="KW-0812">Transmembrane</keyword>
<dbReference type="EMBL" id="JAFBEB010000005">
    <property type="protein sequence ID" value="MBM7590212.1"/>
    <property type="molecule type" value="Genomic_DNA"/>
</dbReference>
<evidence type="ECO:0000313" key="2">
    <source>
        <dbReference type="EMBL" id="MBM7590212.1"/>
    </source>
</evidence>
<dbReference type="Pfam" id="PF10997">
    <property type="entry name" value="Amj"/>
    <property type="match status" value="1"/>
</dbReference>
<feature type="transmembrane region" description="Helical" evidence="1">
    <location>
        <begin position="236"/>
        <end position="258"/>
    </location>
</feature>
<keyword evidence="1" id="KW-0472">Membrane</keyword>
<comment type="function">
    <text evidence="1">Involved in peptidoglycan biosynthesis. Transports lipid-linked peptidoglycan precursors from the inner to the outer leaflet of the cytoplasmic membrane.</text>
</comment>
<gene>
    <name evidence="1" type="primary">amj</name>
    <name evidence="2" type="ORF">JOD01_001816</name>
</gene>
<dbReference type="RefSeq" id="WP_204517965.1">
    <property type="nucleotide sequence ID" value="NZ_BAABIN010000020.1"/>
</dbReference>
<keyword evidence="1" id="KW-1003">Cell membrane</keyword>
<proteinExistence type="inferred from homology"/>
<dbReference type="GO" id="GO:0015648">
    <property type="term" value="F:lipid-linked peptidoglycan transporter activity"/>
    <property type="evidence" value="ECO:0007669"/>
    <property type="project" value="UniProtKB-UniRule"/>
</dbReference>
<accession>A0A938XU91</accession>
<dbReference type="GO" id="GO:0008360">
    <property type="term" value="P:regulation of cell shape"/>
    <property type="evidence" value="ECO:0007669"/>
    <property type="project" value="UniProtKB-KW"/>
</dbReference>
<dbReference type="GO" id="GO:0009252">
    <property type="term" value="P:peptidoglycan biosynthetic process"/>
    <property type="evidence" value="ECO:0007669"/>
    <property type="project" value="UniProtKB-UniRule"/>
</dbReference>
<reference evidence="2" key="1">
    <citation type="submission" date="2021-01" db="EMBL/GenBank/DDBJ databases">
        <title>Genomic Encyclopedia of Type Strains, Phase IV (KMG-IV): sequencing the most valuable type-strain genomes for metagenomic binning, comparative biology and taxonomic classification.</title>
        <authorList>
            <person name="Goeker M."/>
        </authorList>
    </citation>
    <scope>NUCLEOTIDE SEQUENCE</scope>
    <source>
        <strain evidence="2">DSM 25523</strain>
    </source>
</reference>
<sequence length="265" mass="28863">MFEHVLLISFFTLIIHTSETLSYAIRLAGVRTGKLAVALSLTGAIVLVSRTSNMLQGPMLGGLIDMAGKLHFDVQNDLRIVIAAASVGTALAILLFPTAVALSTRLIAHLEVAGSIPQMLKNSVSLQSIKHAGHHLRLPRWEMLSRFRLGSAPVRLLILNCIVTSIFTVSVLAALYASLLNPEYKLAVTMSSGLINGFATIIFTILIDPQVALLTDRAMQGKTGQEDIQKTLVWLMFSRFFGTLLGQVIFVPAAYWVAWIGPLFH</sequence>
<dbReference type="HAMAP" id="MF_02077">
    <property type="entry name" value="Amj_flippase"/>
    <property type="match status" value="1"/>
</dbReference>
<evidence type="ECO:0000313" key="3">
    <source>
        <dbReference type="Proteomes" id="UP000717624"/>
    </source>
</evidence>